<dbReference type="GO" id="GO:0016787">
    <property type="term" value="F:hydrolase activity"/>
    <property type="evidence" value="ECO:0007669"/>
    <property type="project" value="UniProtKB-KW"/>
</dbReference>
<evidence type="ECO:0000256" key="2">
    <source>
        <dbReference type="ARBA" id="ARBA00022801"/>
    </source>
</evidence>
<evidence type="ECO:0000256" key="1">
    <source>
        <dbReference type="ARBA" id="ARBA00010088"/>
    </source>
</evidence>
<dbReference type="Pfam" id="PF12697">
    <property type="entry name" value="Abhydrolase_6"/>
    <property type="match status" value="1"/>
</dbReference>
<dbReference type="InterPro" id="IPR001849">
    <property type="entry name" value="PH_domain"/>
</dbReference>
<dbReference type="PROSITE" id="PS50003">
    <property type="entry name" value="PH_DOMAIN"/>
    <property type="match status" value="1"/>
</dbReference>
<dbReference type="SUPFAM" id="SSF50729">
    <property type="entry name" value="PH domain-like"/>
    <property type="match status" value="1"/>
</dbReference>
<name>A0A3R6Z5M1_9STRA</name>
<dbReference type="PANTHER" id="PTHR43248">
    <property type="entry name" value="2-SUCCINYL-6-HYDROXY-2,4-CYCLOHEXADIENE-1-CARBOXYLATE SYNTHASE"/>
    <property type="match status" value="1"/>
</dbReference>
<dbReference type="AlphaFoldDB" id="A0A3R6Z5M1"/>
<sequence>MSKEGYLIRHGAKSSEILYCIVQDGRVTFLDRRGGDVVESFGLTRTLLKIRGATVDEAFACDNSFIVQVRNSQLVKGRQVPEGDEGEYLLSAPSHNERKEWGNVIHSWQRHYWREPLHAGLNMSDDEEEAFFQAQYATLTRIGLLDSLKVTPDVVVGHSFGGKVALTYLDACRRQLRPVPHHTWVLDALPGCAQTDYATRTRDATFNSTDVVLPKLMEVPLPIASKKELVALLEAKGFDTGQAQWMTTNLKPMGDKFVWKMDLPVVDVLFRAFLATDCWPILEHPPVGAEIHVVMAEYNKFWTPEVIHRFDGVAKTTGGRVHLHLLAKADHWVHVDNPQGLFALMKRSFKTA</sequence>
<dbReference type="SUPFAM" id="SSF53474">
    <property type="entry name" value="alpha/beta-Hydrolases"/>
    <property type="match status" value="1"/>
</dbReference>
<gene>
    <name evidence="4" type="ORF">DYB32_000613</name>
</gene>
<dbReference type="Proteomes" id="UP000285060">
    <property type="component" value="Unassembled WGS sequence"/>
</dbReference>
<evidence type="ECO:0000313" key="4">
    <source>
        <dbReference type="EMBL" id="RHY34812.1"/>
    </source>
</evidence>
<dbReference type="EMBL" id="QUSY01000017">
    <property type="protein sequence ID" value="RHY34812.1"/>
    <property type="molecule type" value="Genomic_DNA"/>
</dbReference>
<dbReference type="InterPro" id="IPR051601">
    <property type="entry name" value="Serine_prot/Carboxylest_S33"/>
</dbReference>
<keyword evidence="5" id="KW-1185">Reference proteome</keyword>
<dbReference type="Gene3D" id="3.40.50.1820">
    <property type="entry name" value="alpha/beta hydrolase"/>
    <property type="match status" value="1"/>
</dbReference>
<dbReference type="VEuPathDB" id="FungiDB:H310_10520"/>
<protein>
    <recommendedName>
        <fullName evidence="3">PH domain-containing protein</fullName>
    </recommendedName>
</protein>
<dbReference type="PANTHER" id="PTHR43248:SF3">
    <property type="entry name" value="AB HYDROLASE-1 DOMAIN-CONTAINING PROTEIN"/>
    <property type="match status" value="1"/>
</dbReference>
<proteinExistence type="inferred from homology"/>
<reference evidence="4 5" key="1">
    <citation type="submission" date="2018-08" db="EMBL/GenBank/DDBJ databases">
        <title>Aphanomyces genome sequencing and annotation.</title>
        <authorList>
            <person name="Minardi D."/>
            <person name="Oidtmann B."/>
            <person name="Van Der Giezen M."/>
            <person name="Studholme D.J."/>
        </authorList>
    </citation>
    <scope>NUCLEOTIDE SEQUENCE [LARGE SCALE GENOMIC DNA]</scope>
    <source>
        <strain evidence="4 5">NJM0002</strain>
    </source>
</reference>
<comment type="similarity">
    <text evidence="1">Belongs to the peptidase S33 family.</text>
</comment>
<dbReference type="InterPro" id="IPR000073">
    <property type="entry name" value="AB_hydrolase_1"/>
</dbReference>
<dbReference type="InterPro" id="IPR029058">
    <property type="entry name" value="AB_hydrolase_fold"/>
</dbReference>
<evidence type="ECO:0000259" key="3">
    <source>
        <dbReference type="PROSITE" id="PS50003"/>
    </source>
</evidence>
<accession>A0A3R6Z5M1</accession>
<feature type="domain" description="PH" evidence="3">
    <location>
        <begin position="1"/>
        <end position="110"/>
    </location>
</feature>
<evidence type="ECO:0000313" key="5">
    <source>
        <dbReference type="Proteomes" id="UP000285060"/>
    </source>
</evidence>
<comment type="caution">
    <text evidence="4">The sequence shown here is derived from an EMBL/GenBank/DDBJ whole genome shotgun (WGS) entry which is preliminary data.</text>
</comment>
<organism evidence="4 5">
    <name type="scientific">Aphanomyces invadans</name>
    <dbReference type="NCBI Taxonomy" id="157072"/>
    <lineage>
        <taxon>Eukaryota</taxon>
        <taxon>Sar</taxon>
        <taxon>Stramenopiles</taxon>
        <taxon>Oomycota</taxon>
        <taxon>Saprolegniomycetes</taxon>
        <taxon>Saprolegniales</taxon>
        <taxon>Verrucalvaceae</taxon>
        <taxon>Aphanomyces</taxon>
    </lineage>
</organism>
<keyword evidence="2" id="KW-0378">Hydrolase</keyword>